<dbReference type="Proteomes" id="UP000289257">
    <property type="component" value="Unassembled WGS sequence"/>
</dbReference>
<protein>
    <submittedName>
        <fullName evidence="1">Uncharacterized protein</fullName>
    </submittedName>
</protein>
<keyword evidence="2" id="KW-1185">Reference proteome</keyword>
<gene>
    <name evidence="1" type="ORF">EOT05_03170</name>
</gene>
<reference evidence="1" key="1">
    <citation type="submission" date="2019-01" db="EMBL/GenBank/DDBJ databases">
        <title>Genomic signatures and co-occurrence patterns of the ultra-small Saccharimodia (Patescibacteria phylum) suggest a symbiotic lifestyle.</title>
        <authorList>
            <person name="Lemos L."/>
            <person name="Medeiros J."/>
            <person name="Andreote F."/>
            <person name="Fernandes G."/>
            <person name="Varani A."/>
            <person name="Oliveira G."/>
            <person name="Pylro V."/>
        </authorList>
    </citation>
    <scope>NUCLEOTIDE SEQUENCE [LARGE SCALE GENOMIC DNA]</scope>
    <source>
        <strain evidence="1">AMD02</strain>
    </source>
</reference>
<name>A0A4Q0AHX6_9BACT</name>
<dbReference type="EMBL" id="SCKX01000001">
    <property type="protein sequence ID" value="RWZ78723.1"/>
    <property type="molecule type" value="Genomic_DNA"/>
</dbReference>
<evidence type="ECO:0000313" key="1">
    <source>
        <dbReference type="EMBL" id="RWZ78723.1"/>
    </source>
</evidence>
<accession>A0A4Q0AHX6</accession>
<dbReference type="AlphaFoldDB" id="A0A4Q0AHX6"/>
<sequence length="79" mass="9139">MTKSLSAQRFLDSKEAKEIREILNNMMTDPEFNTKSMYSPAAGGNVLFVDKHMEYLSQHTTLNASHYLSNLRLMTRVRE</sequence>
<comment type="caution">
    <text evidence="1">The sequence shown here is derived from an EMBL/GenBank/DDBJ whole genome shotgun (WGS) entry which is preliminary data.</text>
</comment>
<evidence type="ECO:0000313" key="2">
    <source>
        <dbReference type="Proteomes" id="UP000289257"/>
    </source>
</evidence>
<organism evidence="1 2">
    <name type="scientific">Candidatus Microsaccharimonas sossegonensis</name>
    <dbReference type="NCBI Taxonomy" id="2506948"/>
    <lineage>
        <taxon>Bacteria</taxon>
        <taxon>Candidatus Saccharimonadota</taxon>
        <taxon>Candidatus Saccharimonadia</taxon>
        <taxon>Candidatus Saccharimonadales</taxon>
        <taxon>Candidatus Saccharimonadaceae</taxon>
        <taxon>Candidatus Microsaccharimonas</taxon>
    </lineage>
</organism>
<proteinExistence type="predicted"/>